<dbReference type="PANTHER" id="PTHR43047:SF72">
    <property type="entry name" value="OSMOSENSING HISTIDINE PROTEIN KINASE SLN1"/>
    <property type="match status" value="1"/>
</dbReference>
<dbReference type="PRINTS" id="PR00344">
    <property type="entry name" value="BCTRLSENSOR"/>
</dbReference>
<dbReference type="Pfam" id="PF05227">
    <property type="entry name" value="CHASE3"/>
    <property type="match status" value="1"/>
</dbReference>
<feature type="transmembrane region" description="Helical" evidence="11">
    <location>
        <begin position="62"/>
        <end position="84"/>
    </location>
</feature>
<evidence type="ECO:0000259" key="14">
    <source>
        <dbReference type="PROSITE" id="PS50113"/>
    </source>
</evidence>
<dbReference type="SMART" id="SM00387">
    <property type="entry name" value="HATPase_c"/>
    <property type="match status" value="1"/>
</dbReference>
<evidence type="ECO:0000256" key="8">
    <source>
        <dbReference type="ARBA" id="ARBA00022840"/>
    </source>
</evidence>
<keyword evidence="17" id="KW-1185">Reference proteome</keyword>
<accession>A0A8D5JZ03</accession>
<dbReference type="GO" id="GO:0009927">
    <property type="term" value="F:histidine phosphotransfer kinase activity"/>
    <property type="evidence" value="ECO:0007669"/>
    <property type="project" value="TreeGrafter"/>
</dbReference>
<dbReference type="CDD" id="cd00130">
    <property type="entry name" value="PAS"/>
    <property type="match status" value="3"/>
</dbReference>
<dbReference type="PROSITE" id="PS50109">
    <property type="entry name" value="HIS_KIN"/>
    <property type="match status" value="1"/>
</dbReference>
<evidence type="ECO:0000313" key="16">
    <source>
        <dbReference type="EMBL" id="BCM25197.1"/>
    </source>
</evidence>
<dbReference type="CDD" id="cd00082">
    <property type="entry name" value="HisKA"/>
    <property type="match status" value="1"/>
</dbReference>
<dbReference type="GO" id="GO:0000155">
    <property type="term" value="F:phosphorelay sensor kinase activity"/>
    <property type="evidence" value="ECO:0007669"/>
    <property type="project" value="InterPro"/>
</dbReference>
<dbReference type="GO" id="GO:0005886">
    <property type="term" value="C:plasma membrane"/>
    <property type="evidence" value="ECO:0007669"/>
    <property type="project" value="TreeGrafter"/>
</dbReference>
<dbReference type="SMART" id="SM00091">
    <property type="entry name" value="PAS"/>
    <property type="match status" value="3"/>
</dbReference>
<keyword evidence="5" id="KW-0808">Transferase</keyword>
<evidence type="ECO:0000256" key="3">
    <source>
        <dbReference type="ARBA" id="ARBA00012438"/>
    </source>
</evidence>
<dbReference type="GO" id="GO:0005524">
    <property type="term" value="F:ATP binding"/>
    <property type="evidence" value="ECO:0007669"/>
    <property type="project" value="UniProtKB-KW"/>
</dbReference>
<feature type="domain" description="PAC" evidence="14">
    <location>
        <begin position="823"/>
        <end position="875"/>
    </location>
</feature>
<keyword evidence="6" id="KW-0547">Nucleotide-binding</keyword>
<evidence type="ECO:0000256" key="10">
    <source>
        <dbReference type="ARBA" id="ARBA00023136"/>
    </source>
</evidence>
<feature type="domain" description="HAMP" evidence="15">
    <location>
        <begin position="386"/>
        <end position="437"/>
    </location>
</feature>
<dbReference type="InterPro" id="IPR003661">
    <property type="entry name" value="HisK_dim/P_dom"/>
</dbReference>
<feature type="transmembrane region" description="Helical" evidence="11">
    <location>
        <begin position="6"/>
        <end position="25"/>
    </location>
</feature>
<dbReference type="InterPro" id="IPR001610">
    <property type="entry name" value="PAC"/>
</dbReference>
<feature type="domain" description="PAS" evidence="13">
    <location>
        <begin position="610"/>
        <end position="674"/>
    </location>
</feature>
<dbReference type="EMBL" id="AP024110">
    <property type="protein sequence ID" value="BCM25197.1"/>
    <property type="molecule type" value="Genomic_DNA"/>
</dbReference>
<dbReference type="InterPro" id="IPR036097">
    <property type="entry name" value="HisK_dim/P_sf"/>
</dbReference>
<dbReference type="AlphaFoldDB" id="A0A8D5JZ03"/>
<dbReference type="SUPFAM" id="SSF55874">
    <property type="entry name" value="ATPase domain of HSP90 chaperone/DNA topoisomerase II/histidine kinase"/>
    <property type="match status" value="1"/>
</dbReference>
<dbReference type="SUPFAM" id="SSF55785">
    <property type="entry name" value="PYP-like sensor domain (PAS domain)"/>
    <property type="match status" value="3"/>
</dbReference>
<dbReference type="Gene3D" id="1.10.287.130">
    <property type="match status" value="1"/>
</dbReference>
<evidence type="ECO:0000256" key="7">
    <source>
        <dbReference type="ARBA" id="ARBA00022777"/>
    </source>
</evidence>
<evidence type="ECO:0000256" key="1">
    <source>
        <dbReference type="ARBA" id="ARBA00000085"/>
    </source>
</evidence>
<dbReference type="InterPro" id="IPR003594">
    <property type="entry name" value="HATPase_dom"/>
</dbReference>
<keyword evidence="11" id="KW-1133">Transmembrane helix</keyword>
<feature type="transmembrane region" description="Helical" evidence="11">
    <location>
        <begin position="189"/>
        <end position="208"/>
    </location>
</feature>
<dbReference type="SUPFAM" id="SSF47384">
    <property type="entry name" value="Homodimeric domain of signal transducing histidine kinase"/>
    <property type="match status" value="1"/>
</dbReference>
<feature type="transmembrane region" description="Helical" evidence="11">
    <location>
        <begin position="96"/>
        <end position="118"/>
    </location>
</feature>
<keyword evidence="8" id="KW-0067">ATP-binding</keyword>
<evidence type="ECO:0000313" key="17">
    <source>
        <dbReference type="Proteomes" id="UP000826722"/>
    </source>
</evidence>
<feature type="domain" description="PAC" evidence="14">
    <location>
        <begin position="550"/>
        <end position="602"/>
    </location>
</feature>
<dbReference type="InterPro" id="IPR036890">
    <property type="entry name" value="HATPase_C_sf"/>
</dbReference>
<evidence type="ECO:0000256" key="6">
    <source>
        <dbReference type="ARBA" id="ARBA00022741"/>
    </source>
</evidence>
<comment type="catalytic activity">
    <reaction evidence="1">
        <text>ATP + protein L-histidine = ADP + protein N-phospho-L-histidine.</text>
        <dbReference type="EC" id="2.7.13.3"/>
    </reaction>
</comment>
<keyword evidence="7" id="KW-0418">Kinase</keyword>
<dbReference type="PROSITE" id="PS50885">
    <property type="entry name" value="HAMP"/>
    <property type="match status" value="1"/>
</dbReference>
<dbReference type="Pfam" id="PF00512">
    <property type="entry name" value="HisKA"/>
    <property type="match status" value="1"/>
</dbReference>
<dbReference type="FunFam" id="1.10.287.130:FF:000038">
    <property type="entry name" value="Sensory transduction histidine kinase"/>
    <property type="match status" value="1"/>
</dbReference>
<dbReference type="PROSITE" id="PS50112">
    <property type="entry name" value="PAS"/>
    <property type="match status" value="3"/>
</dbReference>
<organism evidence="16 17">
    <name type="scientific">Methyloradius palustris</name>
    <dbReference type="NCBI Taxonomy" id="2778876"/>
    <lineage>
        <taxon>Bacteria</taxon>
        <taxon>Pseudomonadati</taxon>
        <taxon>Pseudomonadota</taxon>
        <taxon>Betaproteobacteria</taxon>
        <taxon>Nitrosomonadales</taxon>
        <taxon>Methylophilaceae</taxon>
        <taxon>Methyloradius</taxon>
    </lineage>
</organism>
<dbReference type="SMART" id="SM00388">
    <property type="entry name" value="HisKA"/>
    <property type="match status" value="1"/>
</dbReference>
<dbReference type="NCBIfam" id="TIGR00229">
    <property type="entry name" value="sensory_box"/>
    <property type="match status" value="2"/>
</dbReference>
<dbReference type="InterPro" id="IPR007891">
    <property type="entry name" value="CHASE3"/>
</dbReference>
<dbReference type="CDD" id="cd16922">
    <property type="entry name" value="HATPase_EvgS-ArcB-TorS-like"/>
    <property type="match status" value="1"/>
</dbReference>
<reference evidence="16" key="1">
    <citation type="journal article" date="2021" name="Arch. Microbiol.">
        <title>Methyloradius palustris gen. nov., sp. nov., a methanol-oxidizing bacterium isolated from snow.</title>
        <authorList>
            <person name="Miyadera T."/>
            <person name="Kojima H."/>
            <person name="Fukui M."/>
        </authorList>
    </citation>
    <scope>NUCLEOTIDE SEQUENCE</scope>
    <source>
        <strain evidence="16">Zm11</strain>
    </source>
</reference>
<evidence type="ECO:0000259" key="12">
    <source>
        <dbReference type="PROSITE" id="PS50109"/>
    </source>
</evidence>
<evidence type="ECO:0000256" key="11">
    <source>
        <dbReference type="SAM" id="Phobius"/>
    </source>
</evidence>
<dbReference type="CDD" id="cd19410">
    <property type="entry name" value="HK9-like_sensor"/>
    <property type="match status" value="1"/>
</dbReference>
<dbReference type="EC" id="2.7.13.3" evidence="3"/>
<keyword evidence="11" id="KW-0812">Transmembrane</keyword>
<dbReference type="InterPro" id="IPR000014">
    <property type="entry name" value="PAS"/>
</dbReference>
<evidence type="ECO:0000259" key="15">
    <source>
        <dbReference type="PROSITE" id="PS50885"/>
    </source>
</evidence>
<dbReference type="Pfam" id="PF02518">
    <property type="entry name" value="HATPase_c"/>
    <property type="match status" value="1"/>
</dbReference>
<dbReference type="Proteomes" id="UP000826722">
    <property type="component" value="Chromosome"/>
</dbReference>
<dbReference type="Gene3D" id="3.30.450.20">
    <property type="entry name" value="PAS domain"/>
    <property type="match status" value="3"/>
</dbReference>
<evidence type="ECO:0000256" key="9">
    <source>
        <dbReference type="ARBA" id="ARBA00023012"/>
    </source>
</evidence>
<dbReference type="KEGG" id="mpau:ZMTM_14560"/>
<dbReference type="Pfam" id="PF13426">
    <property type="entry name" value="PAS_9"/>
    <property type="match status" value="3"/>
</dbReference>
<feature type="transmembrane region" description="Helical" evidence="11">
    <location>
        <begin position="130"/>
        <end position="151"/>
    </location>
</feature>
<feature type="transmembrane region" description="Helical" evidence="11">
    <location>
        <begin position="37"/>
        <end position="56"/>
    </location>
</feature>
<dbReference type="Gene3D" id="3.30.565.10">
    <property type="entry name" value="Histidine kinase-like ATPase, C-terminal domain"/>
    <property type="match status" value="1"/>
</dbReference>
<sequence>MGLAVIVEYATGLSLGIDTLFFSPWDITPSNAPGRMLLTTAVSFIVAGSALFIIAIRNQAYGMFGILNSVTLSLALTSLIAYTFHISTVFIFSLNLQMALNTSLAMFAYGLAMLHYAWKHAEYGADGLPNWYAGIGISLLPPLLVGVSALLPEQSWRVISLGALFATLGVGFITLAIRWLTTAKISYKGMLMIVMPLSLLLTFVSLVAHIKHESESMQTLTIHSTEVINTSQALVSQIIDTESSVRGYMITCDASFVEAYPATLQSIAQITQHLLNLVSDNPQQELSAQRVAQAAVERMDYLSYVIALIKTDNKKQIEREIVSRKGVDLMKKLRAEVASFSQEELRLGTARRQALETSWQRLSWLLVSGTTAAILLSSILALSFSGSLSKRLQQLRNNANNLATGKALAAPLTGSDEIAELDQVFHDMADSLNQAAKRENTERILDWHTIDVRHTEALLKAGALQNAIFNSANFSSIATDAKGVIQIFNVGAERMLGYTAADVVNTITPADISDPQEVIIRAEALSLELGTTITPGFEALVFKASRGIEDIYELTYIRKDGSRFPAVVSVTALRDPQDAIIGYLLIGTDNTARKQAEEALLKAGALQNAIFNSANFSSIATDARGVIQIFNVGAERMLGYTAAEVVNTITPADISDPQEVIARAEALSLELATTITPGFEALVFKASRGIEDIYELTYIRKDTSRFPAVVSVTALRDAQERIIGYLLIGTDNTARKLVEADRALLDQRLRDQQFYTRSLIESNIDALMMTDPQGVISDVNQQMIELTGRTRDELIGAPSKNFFTDPVKAEAAIKRVLTENKVSNYELTVRAQDGEETVVSYNAATFYDRERKLQGVFASARDVTERKRIDLALQEKNVELEHATRMKSVFLATMSHELRTPLNAIIGFSEALKDGLAGSMDETQLEYIGDIFSSGQHLLSLINDILDLSKVEAGMMTLELEPTDLNWLLSNSLTIVREKAAAHGISLELEIGDDLLLPDTALESELPQLDMRKTKQIVYNLLSNAVKFSAKGGHVALHAHRVARSAVGSMDGNWPVHGFALADNLEDNQQDSKYSEFLELSVSDNGIGISIENMSKLFQAFTQIDSSLARKFEGTGLGLAMVKQLVELHGGTVAVASEEGKGSHFAVWLPLRTAS</sequence>
<proteinExistence type="predicted"/>
<name>A0A8D5JZ03_9PROT</name>
<gene>
    <name evidence="16" type="ORF">ZMTM_14560</name>
</gene>
<dbReference type="InterPro" id="IPR004358">
    <property type="entry name" value="Sig_transdc_His_kin-like_C"/>
</dbReference>
<dbReference type="InterPro" id="IPR003660">
    <property type="entry name" value="HAMP_dom"/>
</dbReference>
<comment type="subcellular location">
    <subcellularLocation>
        <location evidence="2">Membrane</location>
    </subcellularLocation>
</comment>
<keyword evidence="4" id="KW-0597">Phosphoprotein</keyword>
<feature type="domain" description="PAS" evidence="13">
    <location>
        <begin position="752"/>
        <end position="796"/>
    </location>
</feature>
<dbReference type="PROSITE" id="PS50113">
    <property type="entry name" value="PAC"/>
    <property type="match status" value="3"/>
</dbReference>
<evidence type="ECO:0000259" key="13">
    <source>
        <dbReference type="PROSITE" id="PS50112"/>
    </source>
</evidence>
<dbReference type="PANTHER" id="PTHR43047">
    <property type="entry name" value="TWO-COMPONENT HISTIDINE PROTEIN KINASE"/>
    <property type="match status" value="1"/>
</dbReference>
<evidence type="ECO:0000256" key="4">
    <source>
        <dbReference type="ARBA" id="ARBA00022553"/>
    </source>
</evidence>
<feature type="domain" description="Histidine kinase" evidence="12">
    <location>
        <begin position="893"/>
        <end position="1153"/>
    </location>
</feature>
<dbReference type="InterPro" id="IPR000700">
    <property type="entry name" value="PAS-assoc_C"/>
</dbReference>
<feature type="transmembrane region" description="Helical" evidence="11">
    <location>
        <begin position="158"/>
        <end position="177"/>
    </location>
</feature>
<dbReference type="SMART" id="SM00086">
    <property type="entry name" value="PAC"/>
    <property type="match status" value="3"/>
</dbReference>
<keyword evidence="10 11" id="KW-0472">Membrane</keyword>
<protein>
    <recommendedName>
        <fullName evidence="3">histidine kinase</fullName>
        <ecNumber evidence="3">2.7.13.3</ecNumber>
    </recommendedName>
</protein>
<feature type="domain" description="PAC" evidence="14">
    <location>
        <begin position="692"/>
        <end position="744"/>
    </location>
</feature>
<feature type="transmembrane region" description="Helical" evidence="11">
    <location>
        <begin position="362"/>
        <end position="384"/>
    </location>
</feature>
<feature type="domain" description="PAS" evidence="13">
    <location>
        <begin position="468"/>
        <end position="517"/>
    </location>
</feature>
<evidence type="ECO:0000256" key="2">
    <source>
        <dbReference type="ARBA" id="ARBA00004370"/>
    </source>
</evidence>
<evidence type="ECO:0000256" key="5">
    <source>
        <dbReference type="ARBA" id="ARBA00022679"/>
    </source>
</evidence>
<dbReference type="InterPro" id="IPR035965">
    <property type="entry name" value="PAS-like_dom_sf"/>
</dbReference>
<dbReference type="InterPro" id="IPR005467">
    <property type="entry name" value="His_kinase_dom"/>
</dbReference>
<keyword evidence="9" id="KW-0902">Two-component regulatory system</keyword>
<dbReference type="Gene3D" id="6.10.340.10">
    <property type="match status" value="1"/>
</dbReference>